<name>A0A318M4E3_9PSEU</name>
<protein>
    <submittedName>
        <fullName evidence="1">Uncharacterized protein</fullName>
    </submittedName>
</protein>
<reference evidence="1 2" key="1">
    <citation type="submission" date="2016-07" db="EMBL/GenBank/DDBJ databases">
        <title>Draft genome sequence of Prauserella sp. YIM 121212, isolated from alkaline soil.</title>
        <authorList>
            <person name="Ruckert C."/>
            <person name="Albersmeier A."/>
            <person name="Jiang C.-L."/>
            <person name="Jiang Y."/>
            <person name="Kalinowski J."/>
            <person name="Schneider O."/>
            <person name="Winkler A."/>
            <person name="Zotchev S.B."/>
        </authorList>
    </citation>
    <scope>NUCLEOTIDE SEQUENCE [LARGE SCALE GENOMIC DNA]</scope>
    <source>
        <strain evidence="1 2">YIM 121212</strain>
    </source>
</reference>
<comment type="caution">
    <text evidence="1">The sequence shown here is derived from an EMBL/GenBank/DDBJ whole genome shotgun (WGS) entry which is preliminary data.</text>
</comment>
<gene>
    <name evidence="1" type="ORF">BA062_03185</name>
</gene>
<sequence>MSAGKDPSTGERIVLVESVRIEKPGNERSERAARKEAEKALTKLQGEADELKVARTKSTFGALLDRWLAAGPGGHGCVTWGGGREQG</sequence>
<keyword evidence="2" id="KW-1185">Reference proteome</keyword>
<dbReference type="Proteomes" id="UP000247892">
    <property type="component" value="Unassembled WGS sequence"/>
</dbReference>
<dbReference type="AlphaFoldDB" id="A0A318M4E3"/>
<dbReference type="EMBL" id="MASU01000002">
    <property type="protein sequence ID" value="PXY37646.1"/>
    <property type="molecule type" value="Genomic_DNA"/>
</dbReference>
<organism evidence="1 2">
    <name type="scientific">Prauserella flavalba</name>
    <dbReference type="NCBI Taxonomy" id="1477506"/>
    <lineage>
        <taxon>Bacteria</taxon>
        <taxon>Bacillati</taxon>
        <taxon>Actinomycetota</taxon>
        <taxon>Actinomycetes</taxon>
        <taxon>Pseudonocardiales</taxon>
        <taxon>Pseudonocardiaceae</taxon>
        <taxon>Prauserella</taxon>
    </lineage>
</organism>
<evidence type="ECO:0000313" key="2">
    <source>
        <dbReference type="Proteomes" id="UP000247892"/>
    </source>
</evidence>
<accession>A0A318M4E3</accession>
<proteinExistence type="predicted"/>
<evidence type="ECO:0000313" key="1">
    <source>
        <dbReference type="EMBL" id="PXY37646.1"/>
    </source>
</evidence>